<evidence type="ECO:0000313" key="1">
    <source>
        <dbReference type="EMBL" id="KXJ94335.1"/>
    </source>
</evidence>
<sequence length="281" mass="32241">MAVRHRLEPILDSLFRNVSGSESPVKPILDALAARQRRMRSTAWAVWASQMLQLPRRPQLNFYAARTGEVPSPHRYHSTSIQCSGQAFDFEDIISWRPLPPAVKQRRMAALSRLLLIVHETGSVTGSRLRGRIPISSCPQALLESRGCCCHQLSHMPFRSENCAGWKSIASLILLTTVLFGFVLTEQTPRPRSERRTTVHIVVPFRFRERTEHPWISLNRRAMSWGGLCSHRQQRRHGGLGFMNLSDLDLLSETLAVADQDFTQWSLQQRECKRDHDRAQW</sequence>
<protein>
    <submittedName>
        <fullName evidence="1">Uncharacterized protein</fullName>
    </submittedName>
</protein>
<dbReference type="InParanoid" id="A0A136JB25"/>
<accession>A0A136JB25</accession>
<dbReference type="EMBL" id="KQ964247">
    <property type="protein sequence ID" value="KXJ94335.1"/>
    <property type="molecule type" value="Genomic_DNA"/>
</dbReference>
<gene>
    <name evidence="1" type="ORF">Micbo1qcDRAFT_173157</name>
</gene>
<keyword evidence="2" id="KW-1185">Reference proteome</keyword>
<dbReference type="Proteomes" id="UP000070501">
    <property type="component" value="Unassembled WGS sequence"/>
</dbReference>
<name>A0A136JB25_9PEZI</name>
<evidence type="ECO:0000313" key="2">
    <source>
        <dbReference type="Proteomes" id="UP000070501"/>
    </source>
</evidence>
<dbReference type="AlphaFoldDB" id="A0A136JB25"/>
<proteinExistence type="predicted"/>
<organism evidence="1 2">
    <name type="scientific">Microdochium bolleyi</name>
    <dbReference type="NCBI Taxonomy" id="196109"/>
    <lineage>
        <taxon>Eukaryota</taxon>
        <taxon>Fungi</taxon>
        <taxon>Dikarya</taxon>
        <taxon>Ascomycota</taxon>
        <taxon>Pezizomycotina</taxon>
        <taxon>Sordariomycetes</taxon>
        <taxon>Xylariomycetidae</taxon>
        <taxon>Xylariales</taxon>
        <taxon>Microdochiaceae</taxon>
        <taxon>Microdochium</taxon>
    </lineage>
</organism>
<reference evidence="2" key="1">
    <citation type="submission" date="2016-02" db="EMBL/GenBank/DDBJ databases">
        <title>Draft genome sequence of Microdochium bolleyi, a fungal endophyte of beachgrass.</title>
        <authorList>
            <consortium name="DOE Joint Genome Institute"/>
            <person name="David A.S."/>
            <person name="May G."/>
            <person name="Haridas S."/>
            <person name="Lim J."/>
            <person name="Wang M."/>
            <person name="Labutti K."/>
            <person name="Lipzen A."/>
            <person name="Barry K."/>
            <person name="Grigoriev I.V."/>
        </authorList>
    </citation>
    <scope>NUCLEOTIDE SEQUENCE [LARGE SCALE GENOMIC DNA]</scope>
    <source>
        <strain evidence="2">J235TASD1</strain>
    </source>
</reference>